<dbReference type="Pfam" id="PF00717">
    <property type="entry name" value="Peptidase_S24"/>
    <property type="match status" value="1"/>
</dbReference>
<evidence type="ECO:0000259" key="8">
    <source>
        <dbReference type="PROSITE" id="PS50943"/>
    </source>
</evidence>
<dbReference type="GO" id="GO:0003677">
    <property type="term" value="F:DNA binding"/>
    <property type="evidence" value="ECO:0007669"/>
    <property type="project" value="InterPro"/>
</dbReference>
<name>A0A1N7PJ84_9BACL</name>
<dbReference type="CDD" id="cd06529">
    <property type="entry name" value="S24_LexA-like"/>
    <property type="match status" value="1"/>
</dbReference>
<dbReference type="GO" id="GO:0006281">
    <property type="term" value="P:DNA repair"/>
    <property type="evidence" value="ECO:0007669"/>
    <property type="project" value="UniProtKB-KW"/>
</dbReference>
<proteinExistence type="inferred from homology"/>
<dbReference type="GO" id="GO:0006355">
    <property type="term" value="P:regulation of DNA-templated transcription"/>
    <property type="evidence" value="ECO:0007669"/>
    <property type="project" value="InterPro"/>
</dbReference>
<dbReference type="Proteomes" id="UP000186156">
    <property type="component" value="Unassembled WGS sequence"/>
</dbReference>
<dbReference type="RefSeq" id="WP_076348927.1">
    <property type="nucleotide sequence ID" value="NZ_FTOO01000014.1"/>
</dbReference>
<keyword evidence="2" id="KW-0227">DNA damage</keyword>
<dbReference type="InterPro" id="IPR010982">
    <property type="entry name" value="Lambda_DNA-bd_dom_sf"/>
</dbReference>
<dbReference type="SUPFAM" id="SSF47413">
    <property type="entry name" value="lambda repressor-like DNA-binding domains"/>
    <property type="match status" value="1"/>
</dbReference>
<evidence type="ECO:0000256" key="6">
    <source>
        <dbReference type="ARBA" id="ARBA00023236"/>
    </source>
</evidence>
<dbReference type="InterPro" id="IPR050077">
    <property type="entry name" value="LexA_repressor"/>
</dbReference>
<keyword evidence="6" id="KW-0742">SOS response</keyword>
<dbReference type="InterPro" id="IPR006197">
    <property type="entry name" value="Peptidase_S24_LexA"/>
</dbReference>
<dbReference type="EMBL" id="FTOO01000014">
    <property type="protein sequence ID" value="SIT10638.1"/>
    <property type="molecule type" value="Genomic_DNA"/>
</dbReference>
<accession>A0A1N7PJ84</accession>
<evidence type="ECO:0000256" key="1">
    <source>
        <dbReference type="ARBA" id="ARBA00007484"/>
    </source>
</evidence>
<dbReference type="SMART" id="SM00530">
    <property type="entry name" value="HTH_XRE"/>
    <property type="match status" value="1"/>
</dbReference>
<evidence type="ECO:0000256" key="7">
    <source>
        <dbReference type="RuleBase" id="RU003991"/>
    </source>
</evidence>
<keyword evidence="3 7" id="KW-0378">Hydrolase</keyword>
<protein>
    <submittedName>
        <fullName evidence="9">Repressor LexA</fullName>
    </submittedName>
</protein>
<dbReference type="Pfam" id="PF01381">
    <property type="entry name" value="HTH_3"/>
    <property type="match status" value="1"/>
</dbReference>
<evidence type="ECO:0000256" key="2">
    <source>
        <dbReference type="ARBA" id="ARBA00022763"/>
    </source>
</evidence>
<dbReference type="OrthoDB" id="194368at2"/>
<sequence>MTDPKSFGAYIKSLREARGYSINQLALYSGVSAAHISRIERGVRDIPSPEFIEKLAKGLRVSYEHLMEKAGYIKPRDSTSSSIDDIFIINSDMVKIPVLGSIRAGQPIEMISELAPEYELVEKELVRGHEAFILRVVGDSMIGDQIYDGDRVVVIVTPDFSPSDICVVAINGEEATLKRVKRQGDQCVLTPSNPEMEPMIYPAKDVHVIGVVVEVRHRIKKKY</sequence>
<keyword evidence="5" id="KW-0234">DNA repair</keyword>
<keyword evidence="4 7" id="KW-0068">Autocatalytic cleavage</keyword>
<dbReference type="STRING" id="252246.SAMN05421799_1146"/>
<evidence type="ECO:0000256" key="4">
    <source>
        <dbReference type="ARBA" id="ARBA00022813"/>
    </source>
</evidence>
<dbReference type="CDD" id="cd00093">
    <property type="entry name" value="HTH_XRE"/>
    <property type="match status" value="1"/>
</dbReference>
<dbReference type="InterPro" id="IPR036286">
    <property type="entry name" value="LexA/Signal_pep-like_sf"/>
</dbReference>
<dbReference type="GO" id="GO:0016787">
    <property type="term" value="F:hydrolase activity"/>
    <property type="evidence" value="ECO:0007669"/>
    <property type="project" value="UniProtKB-KW"/>
</dbReference>
<gene>
    <name evidence="9" type="ORF">SAMN05421799_1146</name>
</gene>
<dbReference type="PANTHER" id="PTHR33516">
    <property type="entry name" value="LEXA REPRESSOR"/>
    <property type="match status" value="1"/>
</dbReference>
<evidence type="ECO:0000256" key="5">
    <source>
        <dbReference type="ARBA" id="ARBA00023204"/>
    </source>
</evidence>
<evidence type="ECO:0000256" key="3">
    <source>
        <dbReference type="ARBA" id="ARBA00022801"/>
    </source>
</evidence>
<dbReference type="SUPFAM" id="SSF51306">
    <property type="entry name" value="LexA/Signal peptidase"/>
    <property type="match status" value="1"/>
</dbReference>
<feature type="domain" description="HTH cro/C1-type" evidence="8">
    <location>
        <begin position="11"/>
        <end position="66"/>
    </location>
</feature>
<dbReference type="InterPro" id="IPR039418">
    <property type="entry name" value="LexA-like"/>
</dbReference>
<dbReference type="InterPro" id="IPR001387">
    <property type="entry name" value="Cro/C1-type_HTH"/>
</dbReference>
<evidence type="ECO:0000313" key="9">
    <source>
        <dbReference type="EMBL" id="SIT10638.1"/>
    </source>
</evidence>
<dbReference type="PROSITE" id="PS50943">
    <property type="entry name" value="HTH_CROC1"/>
    <property type="match status" value="1"/>
</dbReference>
<dbReference type="InterPro" id="IPR015927">
    <property type="entry name" value="Peptidase_S24_S26A/B/C"/>
</dbReference>
<keyword evidence="10" id="KW-1185">Reference proteome</keyword>
<evidence type="ECO:0000313" key="10">
    <source>
        <dbReference type="Proteomes" id="UP000186156"/>
    </source>
</evidence>
<dbReference type="GO" id="GO:0009432">
    <property type="term" value="P:SOS response"/>
    <property type="evidence" value="ECO:0007669"/>
    <property type="project" value="UniProtKB-KW"/>
</dbReference>
<dbReference type="PRINTS" id="PR00726">
    <property type="entry name" value="LEXASERPTASE"/>
</dbReference>
<organism evidence="9 10">
    <name type="scientific">Alicyclobacillus vulcanalis</name>
    <dbReference type="NCBI Taxonomy" id="252246"/>
    <lineage>
        <taxon>Bacteria</taxon>
        <taxon>Bacillati</taxon>
        <taxon>Bacillota</taxon>
        <taxon>Bacilli</taxon>
        <taxon>Bacillales</taxon>
        <taxon>Alicyclobacillaceae</taxon>
        <taxon>Alicyclobacillus</taxon>
    </lineage>
</organism>
<dbReference type="Gene3D" id="2.10.109.10">
    <property type="entry name" value="Umud Fragment, subunit A"/>
    <property type="match status" value="1"/>
</dbReference>
<comment type="similarity">
    <text evidence="1 7">Belongs to the peptidase S24 family.</text>
</comment>
<reference evidence="10" key="1">
    <citation type="submission" date="2017-01" db="EMBL/GenBank/DDBJ databases">
        <authorList>
            <person name="Varghese N."/>
            <person name="Submissions S."/>
        </authorList>
    </citation>
    <scope>NUCLEOTIDE SEQUENCE [LARGE SCALE GENOMIC DNA]</scope>
    <source>
        <strain evidence="10">DSM 16176</strain>
    </source>
</reference>
<dbReference type="AlphaFoldDB" id="A0A1N7PJ84"/>
<dbReference type="PANTHER" id="PTHR33516:SF2">
    <property type="entry name" value="LEXA REPRESSOR-RELATED"/>
    <property type="match status" value="1"/>
</dbReference>
<dbReference type="Gene3D" id="1.10.260.40">
    <property type="entry name" value="lambda repressor-like DNA-binding domains"/>
    <property type="match status" value="1"/>
</dbReference>